<dbReference type="SUPFAM" id="SSF46785">
    <property type="entry name" value="Winged helix' DNA-binding domain"/>
    <property type="match status" value="1"/>
</dbReference>
<name>A0A7W4Z2X2_9ACTN</name>
<dbReference type="GO" id="GO:0046685">
    <property type="term" value="P:response to arsenic-containing substance"/>
    <property type="evidence" value="ECO:0007669"/>
    <property type="project" value="UniProtKB-KW"/>
</dbReference>
<dbReference type="Gene3D" id="3.40.50.2300">
    <property type="match status" value="1"/>
</dbReference>
<accession>A0A7W4Z2X2</accession>
<organism evidence="3 4">
    <name type="scientific">Nocardioides soli</name>
    <dbReference type="NCBI Taxonomy" id="1036020"/>
    <lineage>
        <taxon>Bacteria</taxon>
        <taxon>Bacillati</taxon>
        <taxon>Actinomycetota</taxon>
        <taxon>Actinomycetes</taxon>
        <taxon>Propionibacteriales</taxon>
        <taxon>Nocardioidaceae</taxon>
        <taxon>Nocardioides</taxon>
    </lineage>
</organism>
<dbReference type="InterPro" id="IPR001845">
    <property type="entry name" value="HTH_ArsR_DNA-bd_dom"/>
</dbReference>
<proteinExistence type="predicted"/>
<dbReference type="Proteomes" id="UP000589626">
    <property type="component" value="Unassembled WGS sequence"/>
</dbReference>
<evidence type="ECO:0000313" key="4">
    <source>
        <dbReference type="Proteomes" id="UP000589626"/>
    </source>
</evidence>
<comment type="caution">
    <text evidence="3">The sequence shown here is derived from an EMBL/GenBank/DDBJ whole genome shotgun (WGS) entry which is preliminary data.</text>
</comment>
<dbReference type="EMBL" id="JACHWR010000003">
    <property type="protein sequence ID" value="MBB3044448.1"/>
    <property type="molecule type" value="Genomic_DNA"/>
</dbReference>
<keyword evidence="4" id="KW-1185">Reference proteome</keyword>
<dbReference type="AlphaFoldDB" id="A0A7W4Z2X2"/>
<dbReference type="Gene3D" id="1.10.10.10">
    <property type="entry name" value="Winged helix-like DNA-binding domain superfamily/Winged helix DNA-binding domain"/>
    <property type="match status" value="1"/>
</dbReference>
<dbReference type="Pfam" id="PF12840">
    <property type="entry name" value="HTH_20"/>
    <property type="match status" value="1"/>
</dbReference>
<reference evidence="3 4" key="1">
    <citation type="submission" date="2020-08" db="EMBL/GenBank/DDBJ databases">
        <title>Sequencing the genomes of 1000 actinobacteria strains.</title>
        <authorList>
            <person name="Klenk H.-P."/>
        </authorList>
    </citation>
    <scope>NUCLEOTIDE SEQUENCE [LARGE SCALE GENOMIC DNA]</scope>
    <source>
        <strain evidence="3 4">DSM 105498</strain>
    </source>
</reference>
<dbReference type="SMART" id="SM00226">
    <property type="entry name" value="LMWPc"/>
    <property type="match status" value="1"/>
</dbReference>
<dbReference type="CDD" id="cd00090">
    <property type="entry name" value="HTH_ARSR"/>
    <property type="match status" value="1"/>
</dbReference>
<dbReference type="SMART" id="SM00418">
    <property type="entry name" value="HTH_ARSR"/>
    <property type="match status" value="1"/>
</dbReference>
<dbReference type="SUPFAM" id="SSF52788">
    <property type="entry name" value="Phosphotyrosine protein phosphatases I"/>
    <property type="match status" value="1"/>
</dbReference>
<dbReference type="InterPro" id="IPR011991">
    <property type="entry name" value="ArsR-like_HTH"/>
</dbReference>
<evidence type="ECO:0000313" key="3">
    <source>
        <dbReference type="EMBL" id="MBB3044448.1"/>
    </source>
</evidence>
<dbReference type="InterPro" id="IPR036196">
    <property type="entry name" value="Ptyr_pPase_sf"/>
</dbReference>
<keyword evidence="1" id="KW-0059">Arsenical resistance</keyword>
<evidence type="ECO:0000259" key="2">
    <source>
        <dbReference type="PROSITE" id="PS50987"/>
    </source>
</evidence>
<feature type="domain" description="HTH arsR-type" evidence="2">
    <location>
        <begin position="1"/>
        <end position="92"/>
    </location>
</feature>
<dbReference type="PROSITE" id="PS50987">
    <property type="entry name" value="HTH_ARSR_2"/>
    <property type="match status" value="1"/>
</dbReference>
<dbReference type="RefSeq" id="WP_183594317.1">
    <property type="nucleotide sequence ID" value="NZ_JACHWR010000003.1"/>
</dbReference>
<dbReference type="GO" id="GO:0003700">
    <property type="term" value="F:DNA-binding transcription factor activity"/>
    <property type="evidence" value="ECO:0007669"/>
    <property type="project" value="InterPro"/>
</dbReference>
<dbReference type="Pfam" id="PF01451">
    <property type="entry name" value="LMWPc"/>
    <property type="match status" value="1"/>
</dbReference>
<evidence type="ECO:0000256" key="1">
    <source>
        <dbReference type="ARBA" id="ARBA00022849"/>
    </source>
</evidence>
<protein>
    <submittedName>
        <fullName evidence="3">Protein-tyrosine-phosphatase</fullName>
    </submittedName>
</protein>
<gene>
    <name evidence="3" type="ORF">FHU40_004285</name>
</gene>
<dbReference type="PANTHER" id="PTHR43428">
    <property type="entry name" value="ARSENATE REDUCTASE"/>
    <property type="match status" value="1"/>
</dbReference>
<dbReference type="InterPro" id="IPR023485">
    <property type="entry name" value="Ptyr_pPase"/>
</dbReference>
<dbReference type="InterPro" id="IPR036390">
    <property type="entry name" value="WH_DNA-bd_sf"/>
</dbReference>
<dbReference type="InterPro" id="IPR036388">
    <property type="entry name" value="WH-like_DNA-bd_sf"/>
</dbReference>
<sequence length="243" mass="25254">MDLEARAGVLAALADPARLRIVDLLDAGDASPGELRDRLGMPSNLMAHHLGVLEARGVVSRHRSHADRRRTYLRLHPEALAGLLPGIGGPAVRTVTRVVFVCTANSARSQLASALWRRASAIPSTSAGTHPGDAIASGAIAVARRRGLRLVQDRPQALDDLLRAGDLVVTVCDGAHEQLASASTDGLAGVVHWSVPDPAQAGTAAAFDDAYVDIAERVSRLALRLADDHPPADGLGVRAGGGA</sequence>
<dbReference type="PANTHER" id="PTHR43428:SF1">
    <property type="entry name" value="ARSENATE REDUCTASE"/>
    <property type="match status" value="1"/>
</dbReference>